<keyword evidence="2" id="KW-1185">Reference proteome</keyword>
<name>A0A498IYI4_MALDO</name>
<organism evidence="1 2">
    <name type="scientific">Malus domestica</name>
    <name type="common">Apple</name>
    <name type="synonym">Pyrus malus</name>
    <dbReference type="NCBI Taxonomy" id="3750"/>
    <lineage>
        <taxon>Eukaryota</taxon>
        <taxon>Viridiplantae</taxon>
        <taxon>Streptophyta</taxon>
        <taxon>Embryophyta</taxon>
        <taxon>Tracheophyta</taxon>
        <taxon>Spermatophyta</taxon>
        <taxon>Magnoliopsida</taxon>
        <taxon>eudicotyledons</taxon>
        <taxon>Gunneridae</taxon>
        <taxon>Pentapetalae</taxon>
        <taxon>rosids</taxon>
        <taxon>fabids</taxon>
        <taxon>Rosales</taxon>
        <taxon>Rosaceae</taxon>
        <taxon>Amygdaloideae</taxon>
        <taxon>Maleae</taxon>
        <taxon>Malus</taxon>
    </lineage>
</organism>
<evidence type="ECO:0000313" key="2">
    <source>
        <dbReference type="Proteomes" id="UP000290289"/>
    </source>
</evidence>
<dbReference type="EMBL" id="RDQH01000336">
    <property type="protein sequence ID" value="RXH87407.1"/>
    <property type="molecule type" value="Genomic_DNA"/>
</dbReference>
<accession>A0A498IYI4</accession>
<protein>
    <submittedName>
        <fullName evidence="1">Uncharacterized protein</fullName>
    </submittedName>
</protein>
<evidence type="ECO:0000313" key="1">
    <source>
        <dbReference type="EMBL" id="RXH87407.1"/>
    </source>
</evidence>
<gene>
    <name evidence="1" type="ORF">DVH24_034307</name>
</gene>
<sequence>MEPQRRLLFPIFIVPPAEDEEDNVDNRRLLPITFYVVQQSSLARLTVEAQNLLIILPRTAVRVGGNGSINVAGPGDGAFVSKSTII</sequence>
<comment type="caution">
    <text evidence="1">The sequence shown here is derived from an EMBL/GenBank/DDBJ whole genome shotgun (WGS) entry which is preliminary data.</text>
</comment>
<proteinExistence type="predicted"/>
<dbReference type="Proteomes" id="UP000290289">
    <property type="component" value="Chromosome 10"/>
</dbReference>
<reference evidence="1 2" key="1">
    <citation type="submission" date="2018-10" db="EMBL/GenBank/DDBJ databases">
        <title>A high-quality apple genome assembly.</title>
        <authorList>
            <person name="Hu J."/>
        </authorList>
    </citation>
    <scope>NUCLEOTIDE SEQUENCE [LARGE SCALE GENOMIC DNA]</scope>
    <source>
        <strain evidence="2">cv. HFTH1</strain>
        <tissue evidence="1">Young leaf</tissue>
    </source>
</reference>
<dbReference type="AlphaFoldDB" id="A0A498IYI4"/>